<dbReference type="InterPro" id="IPR052055">
    <property type="entry name" value="Hepadnavirus_pol/RT"/>
</dbReference>
<dbReference type="EMBL" id="JACTAM010000009">
    <property type="protein sequence ID" value="KAI2660953.1"/>
    <property type="molecule type" value="Genomic_DNA"/>
</dbReference>
<dbReference type="Gene3D" id="3.30.70.270">
    <property type="match status" value="1"/>
</dbReference>
<comment type="caution">
    <text evidence="5">The sequence shown here is derived from an EMBL/GenBank/DDBJ whole genome shotgun (WGS) entry which is preliminary data.</text>
</comment>
<name>A0ABQ8MDK2_LABRO</name>
<dbReference type="SUPFAM" id="SSF56672">
    <property type="entry name" value="DNA/RNA polymerases"/>
    <property type="match status" value="1"/>
</dbReference>
<proteinExistence type="inferred from homology"/>
<comment type="similarity">
    <text evidence="1">Belongs to the beta type-B retroviral polymerase family. HERV class-II K(HML-2) pol subfamily.</text>
</comment>
<evidence type="ECO:0000313" key="5">
    <source>
        <dbReference type="EMBL" id="KAI2660953.1"/>
    </source>
</evidence>
<evidence type="ECO:0000256" key="2">
    <source>
        <dbReference type="ARBA" id="ARBA00012180"/>
    </source>
</evidence>
<dbReference type="CDD" id="cd03714">
    <property type="entry name" value="RT_DIRS1"/>
    <property type="match status" value="1"/>
</dbReference>
<keyword evidence="6" id="KW-1185">Reference proteome</keyword>
<evidence type="ECO:0000259" key="4">
    <source>
        <dbReference type="PROSITE" id="PS50878"/>
    </source>
</evidence>
<dbReference type="InterPro" id="IPR043128">
    <property type="entry name" value="Rev_trsase/Diguanyl_cyclase"/>
</dbReference>
<evidence type="ECO:0000313" key="6">
    <source>
        <dbReference type="Proteomes" id="UP000830375"/>
    </source>
</evidence>
<dbReference type="Pfam" id="PF00078">
    <property type="entry name" value="RVT_1"/>
    <property type="match status" value="1"/>
</dbReference>
<sequence>MSITQSESEAELTAMLLLAAKSIDLEVPKAPSLERSWLDDCFLGVGSNVPPRSTPGPFFPKVHEELTKTWRAPYTARSRLSSSLLTSLDGGAARGYVDVPQVERVVAVHLCPQNAATWRNRPRLPSKACKLSSPLAAKAYSAAGQGASALHAMAILQVTEGAPLRLLHLLRLLRHQKGQPLNPRVELAAGEWRSPWIRALLRTPASPRSGPDANDTAAGGLVSAPQPIPSVDPDSPTRLHDSICEAPAQVQGRPLHLCPYGHGCLCPACGDCGSPGEGCNQAVPPAEMKLPFKMLTAKRILSCIRHQDWFAAIDLKDAYFHVSILPRHRPFLRVAFEGRAYQYKVLPFGLALSPRIFTKLAEGTLFPLWERGIGILNYLDDWLIIAHSRDLLCEHRDLVLLHLSRLGLQVNWEKSKLSPVQSIFLVSSWYGVGFGRHVGTLHEQRLLGHMAAAATVTPLGLLHMRPLQHWLYGQVPRWAWHHGTFWVGVTPECRRRFSPWSDPAFLRAGVPLGQVSRHVVVNTDASETGWGAVCNRQAASGSWSGPRMHWHINCLELLAVLLALRFPVLCETVAQENRSTDTVVETSWDLSMVLSGLRRVPFEPLASVELKICL</sequence>
<dbReference type="InterPro" id="IPR000477">
    <property type="entry name" value="RT_dom"/>
</dbReference>
<feature type="domain" description="Reverse transcriptase" evidence="4">
    <location>
        <begin position="181"/>
        <end position="434"/>
    </location>
</feature>
<feature type="region of interest" description="Disordered" evidence="3">
    <location>
        <begin position="203"/>
        <end position="237"/>
    </location>
</feature>
<dbReference type="EC" id="3.1.26.4" evidence="2"/>
<dbReference type="PANTHER" id="PTHR33050">
    <property type="entry name" value="REVERSE TRANSCRIPTASE DOMAIN-CONTAINING PROTEIN"/>
    <property type="match status" value="1"/>
</dbReference>
<evidence type="ECO:0000256" key="1">
    <source>
        <dbReference type="ARBA" id="ARBA00010879"/>
    </source>
</evidence>
<evidence type="ECO:0000256" key="3">
    <source>
        <dbReference type="SAM" id="MobiDB-lite"/>
    </source>
</evidence>
<reference evidence="5 6" key="1">
    <citation type="submission" date="2022-01" db="EMBL/GenBank/DDBJ databases">
        <title>A high-quality chromosome-level genome assembly of rohu carp, Labeo rohita.</title>
        <authorList>
            <person name="Arick M.A. II"/>
            <person name="Hsu C.-Y."/>
            <person name="Magbanua Z."/>
            <person name="Pechanova O."/>
            <person name="Grover C."/>
            <person name="Miller E."/>
            <person name="Thrash A."/>
            <person name="Ezzel L."/>
            <person name="Alam S."/>
            <person name="Benzie J."/>
            <person name="Hamilton M."/>
            <person name="Karsi A."/>
            <person name="Lawrence M.L."/>
            <person name="Peterson D.G."/>
        </authorList>
    </citation>
    <scope>NUCLEOTIDE SEQUENCE [LARGE SCALE GENOMIC DNA]</scope>
    <source>
        <strain evidence="6">BAU-BD-2019</strain>
        <tissue evidence="5">Blood</tissue>
    </source>
</reference>
<dbReference type="PROSITE" id="PS50878">
    <property type="entry name" value="RT_POL"/>
    <property type="match status" value="1"/>
</dbReference>
<dbReference type="Proteomes" id="UP000830375">
    <property type="component" value="Unassembled WGS sequence"/>
</dbReference>
<dbReference type="InterPro" id="IPR043502">
    <property type="entry name" value="DNA/RNA_pol_sf"/>
</dbReference>
<protein>
    <recommendedName>
        <fullName evidence="2">ribonuclease H</fullName>
        <ecNumber evidence="2">3.1.26.4</ecNumber>
    </recommendedName>
</protein>
<accession>A0ABQ8MDK2</accession>
<organism evidence="5 6">
    <name type="scientific">Labeo rohita</name>
    <name type="common">Indian major carp</name>
    <name type="synonym">Cyprinus rohita</name>
    <dbReference type="NCBI Taxonomy" id="84645"/>
    <lineage>
        <taxon>Eukaryota</taxon>
        <taxon>Metazoa</taxon>
        <taxon>Chordata</taxon>
        <taxon>Craniata</taxon>
        <taxon>Vertebrata</taxon>
        <taxon>Euteleostomi</taxon>
        <taxon>Actinopterygii</taxon>
        <taxon>Neopterygii</taxon>
        <taxon>Teleostei</taxon>
        <taxon>Ostariophysi</taxon>
        <taxon>Cypriniformes</taxon>
        <taxon>Cyprinidae</taxon>
        <taxon>Labeoninae</taxon>
        <taxon>Labeonini</taxon>
        <taxon>Labeo</taxon>
    </lineage>
</organism>
<dbReference type="Gene3D" id="3.10.10.10">
    <property type="entry name" value="HIV Type 1 Reverse Transcriptase, subunit A, domain 1"/>
    <property type="match status" value="1"/>
</dbReference>
<gene>
    <name evidence="5" type="ORF">H4Q32_008650</name>
</gene>
<dbReference type="PANTHER" id="PTHR33050:SF7">
    <property type="entry name" value="RIBONUCLEASE H"/>
    <property type="match status" value="1"/>
</dbReference>